<dbReference type="EC" id="2.3.1.-" evidence="4"/>
<dbReference type="Proteomes" id="UP001237592">
    <property type="component" value="Unassembled WGS sequence"/>
</dbReference>
<comment type="caution">
    <text evidence="4">The sequence shown here is derived from an EMBL/GenBank/DDBJ whole genome shotgun (WGS) entry which is preliminary data.</text>
</comment>
<protein>
    <submittedName>
        <fullName evidence="4">Acyltransferase</fullName>
        <ecNumber evidence="4">2.3.1.-</ecNumber>
    </submittedName>
</protein>
<evidence type="ECO:0000313" key="4">
    <source>
        <dbReference type="EMBL" id="MDQ4626750.1"/>
    </source>
</evidence>
<dbReference type="Gene3D" id="2.160.10.10">
    <property type="entry name" value="Hexapeptide repeat proteins"/>
    <property type="match status" value="1"/>
</dbReference>
<dbReference type="InterPro" id="IPR011004">
    <property type="entry name" value="Trimer_LpxA-like_sf"/>
</dbReference>
<evidence type="ECO:0000313" key="5">
    <source>
        <dbReference type="Proteomes" id="UP001237592"/>
    </source>
</evidence>
<dbReference type="CDD" id="cd04647">
    <property type="entry name" value="LbH_MAT_like"/>
    <property type="match status" value="1"/>
</dbReference>
<dbReference type="InterPro" id="IPR018357">
    <property type="entry name" value="Hexapep_transf_CS"/>
</dbReference>
<dbReference type="Pfam" id="PF00132">
    <property type="entry name" value="Hexapep"/>
    <property type="match status" value="1"/>
</dbReference>
<proteinExistence type="predicted"/>
<evidence type="ECO:0000256" key="3">
    <source>
        <dbReference type="ARBA" id="ARBA00023315"/>
    </source>
</evidence>
<sequence>MRMLKKLQGRSIYDIFNIIDFRLCKAKTRFFYSWFFGSIGRGSAIYKPLLISNPGKIFIKDFVSIRNGARLEVISGQSTVAPRLTIGNNVNIEQNVHIVCGSRIEIGDNVSITGNVAIIDIIHPYDDINEHSKIGSRIQCEGNYVEIGDNVFIGFGAIIMPNVKIGKNSVIGAHSVINHDVPEYSVAAGNPAKIVKKYCFDTKNWKKL</sequence>
<dbReference type="RefSeq" id="WP_307779287.1">
    <property type="nucleotide sequence ID" value="NZ_JAVFKP010000002.1"/>
</dbReference>
<gene>
    <name evidence="4" type="ORF">RB624_12720</name>
</gene>
<dbReference type="PROSITE" id="PS00101">
    <property type="entry name" value="HEXAPEP_TRANSFERASES"/>
    <property type="match status" value="1"/>
</dbReference>
<reference evidence="4 5" key="1">
    <citation type="submission" date="2023-08" db="EMBL/GenBank/DDBJ databases">
        <title>Draft genome sequence of Janthinobacterium lividum.</title>
        <authorList>
            <person name="Chun B.H."/>
            <person name="Lee Y."/>
        </authorList>
    </citation>
    <scope>NUCLEOTIDE SEQUENCE [LARGE SCALE GENOMIC DNA]</scope>
    <source>
        <strain evidence="4 5">AMJK</strain>
    </source>
</reference>
<keyword evidence="3 4" id="KW-0012">Acyltransferase</keyword>
<dbReference type="PANTHER" id="PTHR23416:SF78">
    <property type="entry name" value="LIPOPOLYSACCHARIDE BIOSYNTHESIS O-ACETYL TRANSFERASE WBBJ-RELATED"/>
    <property type="match status" value="1"/>
</dbReference>
<dbReference type="PANTHER" id="PTHR23416">
    <property type="entry name" value="SIALIC ACID SYNTHASE-RELATED"/>
    <property type="match status" value="1"/>
</dbReference>
<accession>A0ABU0XTA6</accession>
<evidence type="ECO:0000256" key="1">
    <source>
        <dbReference type="ARBA" id="ARBA00022679"/>
    </source>
</evidence>
<keyword evidence="1 4" id="KW-0808">Transferase</keyword>
<dbReference type="EMBL" id="JAVFKP010000002">
    <property type="protein sequence ID" value="MDQ4626750.1"/>
    <property type="molecule type" value="Genomic_DNA"/>
</dbReference>
<evidence type="ECO:0000256" key="2">
    <source>
        <dbReference type="ARBA" id="ARBA00022737"/>
    </source>
</evidence>
<dbReference type="SUPFAM" id="SSF51161">
    <property type="entry name" value="Trimeric LpxA-like enzymes"/>
    <property type="match status" value="2"/>
</dbReference>
<dbReference type="InterPro" id="IPR051159">
    <property type="entry name" value="Hexapeptide_acetyltransf"/>
</dbReference>
<keyword evidence="5" id="KW-1185">Reference proteome</keyword>
<dbReference type="GO" id="GO:0016746">
    <property type="term" value="F:acyltransferase activity"/>
    <property type="evidence" value="ECO:0007669"/>
    <property type="project" value="UniProtKB-KW"/>
</dbReference>
<organism evidence="4 5">
    <name type="scientific">Janthinobacterium lividum</name>
    <dbReference type="NCBI Taxonomy" id="29581"/>
    <lineage>
        <taxon>Bacteria</taxon>
        <taxon>Pseudomonadati</taxon>
        <taxon>Pseudomonadota</taxon>
        <taxon>Betaproteobacteria</taxon>
        <taxon>Burkholderiales</taxon>
        <taxon>Oxalobacteraceae</taxon>
        <taxon>Janthinobacterium</taxon>
    </lineage>
</organism>
<keyword evidence="2" id="KW-0677">Repeat</keyword>
<dbReference type="InterPro" id="IPR001451">
    <property type="entry name" value="Hexapep"/>
</dbReference>
<name>A0ABU0XTA6_9BURK</name>